<dbReference type="SUPFAM" id="SSF54373">
    <property type="entry name" value="FAD-linked reductases, C-terminal domain"/>
    <property type="match status" value="1"/>
</dbReference>
<dbReference type="PANTHER" id="PTHR13847:SF289">
    <property type="entry name" value="GLYCINE OXIDASE"/>
    <property type="match status" value="1"/>
</dbReference>
<organism evidence="3">
    <name type="scientific">hydrothermal vent metagenome</name>
    <dbReference type="NCBI Taxonomy" id="652676"/>
    <lineage>
        <taxon>unclassified sequences</taxon>
        <taxon>metagenomes</taxon>
        <taxon>ecological metagenomes</taxon>
    </lineage>
</organism>
<proteinExistence type="predicted"/>
<accession>A0A3B0TCU9</accession>
<gene>
    <name evidence="3" type="ORF">MNBD_BACTEROID03-1351</name>
</gene>
<dbReference type="Pfam" id="PF01266">
    <property type="entry name" value="DAO"/>
    <property type="match status" value="1"/>
</dbReference>
<evidence type="ECO:0000259" key="2">
    <source>
        <dbReference type="Pfam" id="PF01266"/>
    </source>
</evidence>
<dbReference type="GO" id="GO:0016491">
    <property type="term" value="F:oxidoreductase activity"/>
    <property type="evidence" value="ECO:0007669"/>
    <property type="project" value="UniProtKB-KW"/>
</dbReference>
<dbReference type="Gene3D" id="3.30.9.10">
    <property type="entry name" value="D-Amino Acid Oxidase, subunit A, domain 2"/>
    <property type="match status" value="1"/>
</dbReference>
<dbReference type="SUPFAM" id="SSF51971">
    <property type="entry name" value="Nucleotide-binding domain"/>
    <property type="match status" value="1"/>
</dbReference>
<dbReference type="GO" id="GO:0005737">
    <property type="term" value="C:cytoplasm"/>
    <property type="evidence" value="ECO:0007669"/>
    <property type="project" value="TreeGrafter"/>
</dbReference>
<evidence type="ECO:0000256" key="1">
    <source>
        <dbReference type="ARBA" id="ARBA00023002"/>
    </source>
</evidence>
<dbReference type="EMBL" id="UOEL01000121">
    <property type="protein sequence ID" value="VAW14720.1"/>
    <property type="molecule type" value="Genomic_DNA"/>
</dbReference>
<keyword evidence="1" id="KW-0560">Oxidoreductase</keyword>
<dbReference type="InterPro" id="IPR006076">
    <property type="entry name" value="FAD-dep_OxRdtase"/>
</dbReference>
<feature type="domain" description="FAD dependent oxidoreductase" evidence="2">
    <location>
        <begin position="9"/>
        <end position="333"/>
    </location>
</feature>
<dbReference type="InterPro" id="IPR036188">
    <property type="entry name" value="FAD/NAD-bd_sf"/>
</dbReference>
<dbReference type="AlphaFoldDB" id="A0A3B0TCU9"/>
<name>A0A3B0TCU9_9ZZZZ</name>
<dbReference type="Gene3D" id="3.50.50.60">
    <property type="entry name" value="FAD/NAD(P)-binding domain"/>
    <property type="match status" value="1"/>
</dbReference>
<evidence type="ECO:0000313" key="3">
    <source>
        <dbReference type="EMBL" id="VAW14720.1"/>
    </source>
</evidence>
<reference evidence="3" key="1">
    <citation type="submission" date="2018-06" db="EMBL/GenBank/DDBJ databases">
        <authorList>
            <person name="Zhirakovskaya E."/>
        </authorList>
    </citation>
    <scope>NUCLEOTIDE SEQUENCE</scope>
</reference>
<protein>
    <submittedName>
        <fullName evidence="3">FAD-dependent cmnm(5)s(2)U34 oxidoreductase</fullName>
    </submittedName>
</protein>
<dbReference type="PANTHER" id="PTHR13847">
    <property type="entry name" value="SARCOSINE DEHYDROGENASE-RELATED"/>
    <property type="match status" value="1"/>
</dbReference>
<sequence>MHYFCGMLDYLVVGLGLAGTSFCEQLEKNGKSYQVISDESQISSKVAGGLFNPVILKRFTLAWLAKEQLEIAIPFYTRIEERLDVKLISKIPVLRRFASIEEQNLWFEASDKPQLKPFLSLEIHQNKNPYIDAPFGYGEVFHTGRIDTEKLLSGYKAYLLQKDMLWQEHFDFSCFKVGGDSVTYKSIKAQQIIFAEGFGLKQNPYFNYLPLVGTKGEYITIKAPGLKEKNSIKSSIFCIPLGNDTYKIGANYERKDKTNDPTEKAKTEILKKLDALITCDYKVIDHVAGVRPTVVDRRPLVGRHPEHENLYVLNGFGSRGFLIAPYVSEQLFELVETQKSLPREVGISRFTKKWFK</sequence>